<keyword evidence="3" id="KW-1003">Cell membrane</keyword>
<protein>
    <recommendedName>
        <fullName evidence="8">ABC transmembrane type-1 domain-containing protein</fullName>
    </recommendedName>
</protein>
<evidence type="ECO:0000256" key="4">
    <source>
        <dbReference type="ARBA" id="ARBA00022692"/>
    </source>
</evidence>
<keyword evidence="6 7" id="KW-0472">Membrane</keyword>
<dbReference type="EMBL" id="AGYR01000007">
    <property type="protein sequence ID" value="ENZ18707.1"/>
    <property type="molecule type" value="Genomic_DNA"/>
</dbReference>
<feature type="domain" description="ABC transmembrane type-1" evidence="8">
    <location>
        <begin position="84"/>
        <end position="274"/>
    </location>
</feature>
<feature type="transmembrane region" description="Helical" evidence="7">
    <location>
        <begin position="253"/>
        <end position="272"/>
    </location>
</feature>
<comment type="subcellular location">
    <subcellularLocation>
        <location evidence="1 7">Cell membrane</location>
        <topology evidence="1 7">Multi-pass membrane protein</topology>
    </subcellularLocation>
</comment>
<dbReference type="Gene3D" id="1.10.3720.10">
    <property type="entry name" value="MetI-like"/>
    <property type="match status" value="1"/>
</dbReference>
<dbReference type="InterPro" id="IPR000515">
    <property type="entry name" value="MetI-like"/>
</dbReference>
<organism evidence="9 10">
    <name type="scientific">[Clostridium] clostridioforme 90A8</name>
    <dbReference type="NCBI Taxonomy" id="999408"/>
    <lineage>
        <taxon>Bacteria</taxon>
        <taxon>Bacillati</taxon>
        <taxon>Bacillota</taxon>
        <taxon>Clostridia</taxon>
        <taxon>Lachnospirales</taxon>
        <taxon>Lachnospiraceae</taxon>
        <taxon>Enterocloster</taxon>
    </lineage>
</organism>
<dbReference type="Pfam" id="PF00528">
    <property type="entry name" value="BPD_transp_1"/>
    <property type="match status" value="1"/>
</dbReference>
<comment type="similarity">
    <text evidence="7">Belongs to the binding-protein-dependent transport system permease family.</text>
</comment>
<dbReference type="GO" id="GO:0005886">
    <property type="term" value="C:plasma membrane"/>
    <property type="evidence" value="ECO:0007669"/>
    <property type="project" value="UniProtKB-SubCell"/>
</dbReference>
<evidence type="ECO:0000256" key="2">
    <source>
        <dbReference type="ARBA" id="ARBA00022448"/>
    </source>
</evidence>
<dbReference type="InterPro" id="IPR035906">
    <property type="entry name" value="MetI-like_sf"/>
</dbReference>
<comment type="caution">
    <text evidence="9">The sequence shown here is derived from an EMBL/GenBank/DDBJ whole genome shotgun (WGS) entry which is preliminary data.</text>
</comment>
<dbReference type="AlphaFoldDB" id="A0A0E2HDZ3"/>
<accession>A0A0E2HDZ3</accession>
<dbReference type="PANTHER" id="PTHR43744">
    <property type="entry name" value="ABC TRANSPORTER PERMEASE PROTEIN MG189-RELATED-RELATED"/>
    <property type="match status" value="1"/>
</dbReference>
<evidence type="ECO:0000313" key="9">
    <source>
        <dbReference type="EMBL" id="ENZ18707.1"/>
    </source>
</evidence>
<evidence type="ECO:0000256" key="3">
    <source>
        <dbReference type="ARBA" id="ARBA00022475"/>
    </source>
</evidence>
<feature type="transmembrane region" description="Helical" evidence="7">
    <location>
        <begin position="119"/>
        <end position="139"/>
    </location>
</feature>
<evidence type="ECO:0000259" key="8">
    <source>
        <dbReference type="PROSITE" id="PS50928"/>
    </source>
</evidence>
<name>A0A0E2HDZ3_9FIRM</name>
<evidence type="ECO:0000256" key="7">
    <source>
        <dbReference type="RuleBase" id="RU363032"/>
    </source>
</evidence>
<keyword evidence="5 7" id="KW-1133">Transmembrane helix</keyword>
<dbReference type="HOGENOM" id="CLU_016047_1_2_9"/>
<proteinExistence type="inferred from homology"/>
<feature type="transmembrane region" description="Helical" evidence="7">
    <location>
        <begin position="151"/>
        <end position="174"/>
    </location>
</feature>
<evidence type="ECO:0000256" key="5">
    <source>
        <dbReference type="ARBA" id="ARBA00022989"/>
    </source>
</evidence>
<dbReference type="PROSITE" id="PS50928">
    <property type="entry name" value="ABC_TM1"/>
    <property type="match status" value="1"/>
</dbReference>
<dbReference type="Proteomes" id="UP000013085">
    <property type="component" value="Unassembled WGS sequence"/>
</dbReference>
<reference evidence="9 10" key="1">
    <citation type="submission" date="2013-01" db="EMBL/GenBank/DDBJ databases">
        <title>The Genome Sequence of Clostridium clostridioforme 90A8.</title>
        <authorList>
            <consortium name="The Broad Institute Genome Sequencing Platform"/>
            <person name="Earl A."/>
            <person name="Ward D."/>
            <person name="Feldgarden M."/>
            <person name="Gevers D."/>
            <person name="Courvalin P."/>
            <person name="Lambert T."/>
            <person name="Walker B."/>
            <person name="Young S.K."/>
            <person name="Zeng Q."/>
            <person name="Gargeya S."/>
            <person name="Fitzgerald M."/>
            <person name="Haas B."/>
            <person name="Abouelleil A."/>
            <person name="Alvarado L."/>
            <person name="Arachchi H.M."/>
            <person name="Berlin A.M."/>
            <person name="Chapman S.B."/>
            <person name="Dewar J."/>
            <person name="Goldberg J."/>
            <person name="Griggs A."/>
            <person name="Gujja S."/>
            <person name="Hansen M."/>
            <person name="Howarth C."/>
            <person name="Imamovic A."/>
            <person name="Larimer J."/>
            <person name="McCowan C."/>
            <person name="Murphy C."/>
            <person name="Neiman D."/>
            <person name="Pearson M."/>
            <person name="Priest M."/>
            <person name="Roberts A."/>
            <person name="Saif S."/>
            <person name="Shea T."/>
            <person name="Sisk P."/>
            <person name="Sykes S."/>
            <person name="Wortman J."/>
            <person name="Nusbaum C."/>
            <person name="Birren B."/>
        </authorList>
    </citation>
    <scope>NUCLEOTIDE SEQUENCE [LARGE SCALE GENOMIC DNA]</scope>
    <source>
        <strain evidence="9 10">90A8</strain>
    </source>
</reference>
<dbReference type="RefSeq" id="WP_002584003.1">
    <property type="nucleotide sequence ID" value="NZ_KB850998.1"/>
</dbReference>
<dbReference type="GO" id="GO:0055085">
    <property type="term" value="P:transmembrane transport"/>
    <property type="evidence" value="ECO:0007669"/>
    <property type="project" value="InterPro"/>
</dbReference>
<feature type="transmembrane region" description="Helical" evidence="7">
    <location>
        <begin position="21"/>
        <end position="43"/>
    </location>
</feature>
<gene>
    <name evidence="9" type="ORF">HMPREF1090_01024</name>
</gene>
<dbReference type="PATRIC" id="fig|999408.3.peg.1094"/>
<feature type="transmembrane region" description="Helical" evidence="7">
    <location>
        <begin position="195"/>
        <end position="220"/>
    </location>
</feature>
<dbReference type="PANTHER" id="PTHR43744:SF3">
    <property type="entry name" value="LACTOSE TRANSPORT SYSTEM PERMEASE PROTEIN LACG"/>
    <property type="match status" value="1"/>
</dbReference>
<evidence type="ECO:0000256" key="6">
    <source>
        <dbReference type="ARBA" id="ARBA00023136"/>
    </source>
</evidence>
<evidence type="ECO:0000313" key="10">
    <source>
        <dbReference type="Proteomes" id="UP000013085"/>
    </source>
</evidence>
<dbReference type="SUPFAM" id="SSF161098">
    <property type="entry name" value="MetI-like"/>
    <property type="match status" value="1"/>
</dbReference>
<evidence type="ECO:0000256" key="1">
    <source>
        <dbReference type="ARBA" id="ARBA00004651"/>
    </source>
</evidence>
<dbReference type="GeneID" id="57964600"/>
<keyword evidence="4 7" id="KW-0812">Transmembrane</keyword>
<dbReference type="CDD" id="cd06261">
    <property type="entry name" value="TM_PBP2"/>
    <property type="match status" value="1"/>
</dbReference>
<keyword evidence="2 7" id="KW-0813">Transport</keyword>
<sequence>MGRKDKNADDQQMEVSGFTGMMMTIFFAVLSLAFLFPIFLVFMNAFKSKLYISDAPFRFPVAEAYVGLGNYIEGVRKTGFFMAFGRSLFITVCSVAVIVLFTSMTAWYITRVKTKLYSVLYYVFVFAMIVPFQMVMFTMSKTANDLYLNSIYGLILLYLGFGAGQAVFLFCGFVKAIPLEIEEAAMIDGCSPVQTYFHVVFPMLRPTAVTVAILNAMWIWNDYLLPSLILPQEKGTIPMVIQNLKGGYGSIDMGAMMAMLVLAIVPIIIFYLSCQKYIIKGVAAGAVKG</sequence>
<feature type="transmembrane region" description="Helical" evidence="7">
    <location>
        <begin position="88"/>
        <end position="107"/>
    </location>
</feature>